<organism evidence="2 3">
    <name type="scientific">Microbacterium testaceum (strain StLB037)</name>
    <dbReference type="NCBI Taxonomy" id="979556"/>
    <lineage>
        <taxon>Bacteria</taxon>
        <taxon>Bacillati</taxon>
        <taxon>Actinomycetota</taxon>
        <taxon>Actinomycetes</taxon>
        <taxon>Micrococcales</taxon>
        <taxon>Microbacteriaceae</taxon>
        <taxon>Microbacterium</taxon>
    </lineage>
</organism>
<evidence type="ECO:0000313" key="3">
    <source>
        <dbReference type="Proteomes" id="UP000186456"/>
    </source>
</evidence>
<feature type="transmembrane region" description="Helical" evidence="1">
    <location>
        <begin position="245"/>
        <end position="271"/>
    </location>
</feature>
<evidence type="ECO:0000256" key="1">
    <source>
        <dbReference type="SAM" id="Phobius"/>
    </source>
</evidence>
<keyword evidence="1" id="KW-0472">Membrane</keyword>
<keyword evidence="1" id="KW-1133">Transmembrane helix</keyword>
<evidence type="ECO:0000313" key="2">
    <source>
        <dbReference type="EMBL" id="SDP38102.1"/>
    </source>
</evidence>
<keyword evidence="1" id="KW-0812">Transmembrane</keyword>
<proteinExistence type="predicted"/>
<protein>
    <submittedName>
        <fullName evidence="2">Uncharacterized protein</fullName>
    </submittedName>
</protein>
<dbReference type="EMBL" id="FNJN01000008">
    <property type="protein sequence ID" value="SDP38102.1"/>
    <property type="molecule type" value="Genomic_DNA"/>
</dbReference>
<sequence length="274" mass="29960">MTTIPEPARIDDLAAFAAANGWTSQPTAEPPALSGDMWEYATAGNVQDRIAGADWEAGRIVGGARKAENVRQNGIFTIRTSVSVNVPVRSINLGYLAIRLPRHLPHFVLDARSNDGILSSLQHRPQRGQRLSLEGDFDTHFHLFAPKGYERDALYVFTPDLMALLIDETGDLDVEVRDDMLIVYRPGGFDLHDPAVWERFARIRATVGAKAWTQTDGYSDDRAAPGLSASVGPEGRRLKRSLPRWVWIGIGIAAAALLVPVGVLITVFSVANPL</sequence>
<name>A0A1H0S8K0_MICTS</name>
<accession>A0A1H0S8K0</accession>
<dbReference type="RefSeq" id="WP_074697054.1">
    <property type="nucleotide sequence ID" value="NZ_FNJN01000008.1"/>
</dbReference>
<dbReference type="AlphaFoldDB" id="A0A1H0S8K0"/>
<gene>
    <name evidence="2" type="ORF">SAMN04487788_3284</name>
</gene>
<dbReference type="Proteomes" id="UP000186456">
    <property type="component" value="Unassembled WGS sequence"/>
</dbReference>
<reference evidence="2 3" key="1">
    <citation type="submission" date="2016-10" db="EMBL/GenBank/DDBJ databases">
        <authorList>
            <person name="de Groot N.N."/>
        </authorList>
    </citation>
    <scope>NUCLEOTIDE SEQUENCE [LARGE SCALE GENOMIC DNA]</scope>
    <source>
        <strain evidence="2 3">StLB037</strain>
    </source>
</reference>